<dbReference type="GO" id="GO:0004792">
    <property type="term" value="F:thiosulfate-cyanide sulfurtransferase activity"/>
    <property type="evidence" value="ECO:0007669"/>
    <property type="project" value="TreeGrafter"/>
</dbReference>
<evidence type="ECO:0000259" key="1">
    <source>
        <dbReference type="Pfam" id="PF00899"/>
    </source>
</evidence>
<dbReference type="RefSeq" id="WP_133338923.1">
    <property type="nucleotide sequence ID" value="NZ_SMYO01000017.1"/>
</dbReference>
<organism evidence="2 3">
    <name type="scientific">Bacillus salipaludis</name>
    <dbReference type="NCBI Taxonomy" id="2547811"/>
    <lineage>
        <taxon>Bacteria</taxon>
        <taxon>Bacillati</taxon>
        <taxon>Bacillota</taxon>
        <taxon>Bacilli</taxon>
        <taxon>Bacillales</taxon>
        <taxon>Bacillaceae</taxon>
        <taxon>Bacillus</taxon>
    </lineage>
</organism>
<dbReference type="InterPro" id="IPR035985">
    <property type="entry name" value="Ubiquitin-activating_enz"/>
</dbReference>
<dbReference type="Proteomes" id="UP000295132">
    <property type="component" value="Unassembled WGS sequence"/>
</dbReference>
<gene>
    <name evidence="2" type="ORF">E2K98_24690</name>
</gene>
<evidence type="ECO:0000313" key="3">
    <source>
        <dbReference type="Proteomes" id="UP000295132"/>
    </source>
</evidence>
<dbReference type="GO" id="GO:0016779">
    <property type="term" value="F:nucleotidyltransferase activity"/>
    <property type="evidence" value="ECO:0007669"/>
    <property type="project" value="TreeGrafter"/>
</dbReference>
<reference evidence="2 3" key="1">
    <citation type="submission" date="2019-03" db="EMBL/GenBank/DDBJ databases">
        <title>Bacillus niacini sp. nov. a Nicotinate-Metabolizing Mesophile Isolated from Soil.</title>
        <authorList>
            <person name="Zhang G."/>
        </authorList>
    </citation>
    <scope>NUCLEOTIDE SEQUENCE [LARGE SCALE GENOMIC DNA]</scope>
    <source>
        <strain evidence="2 3">WN066</strain>
    </source>
</reference>
<dbReference type="InterPro" id="IPR045886">
    <property type="entry name" value="ThiF/MoeB/HesA"/>
</dbReference>
<dbReference type="GO" id="GO:0005737">
    <property type="term" value="C:cytoplasm"/>
    <property type="evidence" value="ECO:0007669"/>
    <property type="project" value="TreeGrafter"/>
</dbReference>
<sequence>MELDFEALLNEKPYLQDIRKIDLFKYELIYSLRNGRDIPLIIYFDKFFPSRLPIISINEKLSPIPKIPHVLKSGGVCYIDTEGVIWNQNPQITLDFVFERVERVLLSTPHTIEYHREFSYYFGTQTEKKWAIANYEIQTDLDEVNVWTIKNRPVAFLGKNKKFNVVIEKFFNAKVSTQNLGKATFISLDKIYSGDVPQYDKNWSYQEIIKIVKENISSQKLDKLKILIANKKDYYYLLQLPLLTGNKVVIGLWYQKTDLSFKQKTNPIIDETVSDKFKVTPIEIYQINDDTLVQRGGGVKKNPNILLVGCGAVGSDLLFLLVRSGLKNFTLIDKDYLGMANSYRHFLGMNKAIKLKPKVQLLKEEMETRYPNLNVISVEKEVLEVIDEGEINLNEYDLIIVAVGDPNIERKLNELIYKTSTPTIFTWVEAYGIGGHALLVNNGDNGCYECLIDNDLQIKSSFASRSDKPYIQNINGCAGSFTPYGSVDSMETALIASRLILRFLNGDIEGNPLVSWKGSANEFRSHGFKTSKRYDEPSEKLAEPNYDYIETQCPICKDKVVVSTS</sequence>
<dbReference type="GO" id="GO:0008641">
    <property type="term" value="F:ubiquitin-like modifier activating enzyme activity"/>
    <property type="evidence" value="ECO:0007669"/>
    <property type="project" value="InterPro"/>
</dbReference>
<dbReference type="Pfam" id="PF00899">
    <property type="entry name" value="ThiF"/>
    <property type="match status" value="1"/>
</dbReference>
<dbReference type="InterPro" id="IPR000594">
    <property type="entry name" value="ThiF_NAD_FAD-bd"/>
</dbReference>
<dbReference type="CDD" id="cd01483">
    <property type="entry name" value="E1_enzyme_family"/>
    <property type="match status" value="1"/>
</dbReference>
<dbReference type="Gene3D" id="3.40.50.720">
    <property type="entry name" value="NAD(P)-binding Rossmann-like Domain"/>
    <property type="match status" value="1"/>
</dbReference>
<accession>A0A4V3AT32</accession>
<feature type="domain" description="THIF-type NAD/FAD binding fold" evidence="1">
    <location>
        <begin position="303"/>
        <end position="457"/>
    </location>
</feature>
<dbReference type="GO" id="GO:0032446">
    <property type="term" value="P:protein modification by small protein conjugation"/>
    <property type="evidence" value="ECO:0007669"/>
    <property type="project" value="TreeGrafter"/>
</dbReference>
<dbReference type="EMBL" id="SMYO01000017">
    <property type="protein sequence ID" value="TDK58118.1"/>
    <property type="molecule type" value="Genomic_DNA"/>
</dbReference>
<dbReference type="SUPFAM" id="SSF69572">
    <property type="entry name" value="Activating enzymes of the ubiquitin-like proteins"/>
    <property type="match status" value="1"/>
</dbReference>
<name>A0A4V3AT32_9BACI</name>
<evidence type="ECO:0000313" key="2">
    <source>
        <dbReference type="EMBL" id="TDK58118.1"/>
    </source>
</evidence>
<protein>
    <recommendedName>
        <fullName evidence="1">THIF-type NAD/FAD binding fold domain-containing protein</fullName>
    </recommendedName>
</protein>
<comment type="caution">
    <text evidence="2">The sequence shown here is derived from an EMBL/GenBank/DDBJ whole genome shotgun (WGS) entry which is preliminary data.</text>
</comment>
<dbReference type="PANTHER" id="PTHR10953:SF102">
    <property type="entry name" value="ADENYLYLTRANSFERASE AND SULFURTRANSFERASE MOCS3"/>
    <property type="match status" value="1"/>
</dbReference>
<dbReference type="AlphaFoldDB" id="A0A4V3AT32"/>
<dbReference type="PANTHER" id="PTHR10953">
    <property type="entry name" value="UBIQUITIN-ACTIVATING ENZYME E1"/>
    <property type="match status" value="1"/>
</dbReference>
<proteinExistence type="predicted"/>